<reference evidence="1" key="1">
    <citation type="submission" date="2018-05" db="EMBL/GenBank/DDBJ databases">
        <authorList>
            <person name="Lanie J.A."/>
            <person name="Ng W.-L."/>
            <person name="Kazmierczak K.M."/>
            <person name="Andrzejewski T.M."/>
            <person name="Davidsen T.M."/>
            <person name="Wayne K.J."/>
            <person name="Tettelin H."/>
            <person name="Glass J.I."/>
            <person name="Rusch D."/>
            <person name="Podicherti R."/>
            <person name="Tsui H.-C.T."/>
            <person name="Winkler M.E."/>
        </authorList>
    </citation>
    <scope>NUCLEOTIDE SEQUENCE</scope>
</reference>
<proteinExistence type="predicted"/>
<dbReference type="AlphaFoldDB" id="A0A382SQU8"/>
<name>A0A382SQU8_9ZZZZ</name>
<accession>A0A382SQU8</accession>
<organism evidence="1">
    <name type="scientific">marine metagenome</name>
    <dbReference type="NCBI Taxonomy" id="408172"/>
    <lineage>
        <taxon>unclassified sequences</taxon>
        <taxon>metagenomes</taxon>
        <taxon>ecological metagenomes</taxon>
    </lineage>
</organism>
<protein>
    <submittedName>
        <fullName evidence="1">Uncharacterized protein</fullName>
    </submittedName>
</protein>
<sequence>VSASINNDAIAWYENDGAANPSWSAFDIIAGGVSAVKASLEFDGTLGQYPSLVQVDSDTYICAYNGQGNDLWLSTFTVSADGSSITEVATREVATLGGWKSPSITQIDSDTYAVAYSGQGDDGFISTYTVPTDGSSISDAVATLEYNTNYAVWHSNFIQVDSDTYLLANSNQGDISAFTISADGSSITESASLTHNAGSVTYNSLVQVDSDTYALAYKGDDNDGFVTTFTVPSNGGSITEVATLEYDTGKSEWNSIIQIDSDTYLVSYSGPDDDGFVCTIYISADGSTISKVASFEFETSYATSTALC</sequence>
<feature type="non-terminal residue" evidence="1">
    <location>
        <position position="308"/>
    </location>
</feature>
<feature type="non-terminal residue" evidence="1">
    <location>
        <position position="1"/>
    </location>
</feature>
<gene>
    <name evidence="1" type="ORF">METZ01_LOCUS365148</name>
</gene>
<dbReference type="EMBL" id="UINC01130918">
    <property type="protein sequence ID" value="SVD12294.1"/>
    <property type="molecule type" value="Genomic_DNA"/>
</dbReference>
<evidence type="ECO:0000313" key="1">
    <source>
        <dbReference type="EMBL" id="SVD12294.1"/>
    </source>
</evidence>